<dbReference type="InterPro" id="IPR011049">
    <property type="entry name" value="Serralysin-like_metalloprot_C"/>
</dbReference>
<name>A0A1D9G062_MOOP1</name>
<protein>
    <submittedName>
        <fullName evidence="3">Calcium-binding protein</fullName>
    </submittedName>
</protein>
<dbReference type="Pfam" id="PF00353">
    <property type="entry name" value="HemolysinCabind"/>
    <property type="match status" value="4"/>
</dbReference>
<dbReference type="PANTHER" id="PTHR38340">
    <property type="entry name" value="S-LAYER PROTEIN"/>
    <property type="match status" value="1"/>
</dbReference>
<dbReference type="PANTHER" id="PTHR38340:SF1">
    <property type="entry name" value="S-LAYER PROTEIN"/>
    <property type="match status" value="1"/>
</dbReference>
<reference evidence="4" key="1">
    <citation type="submission" date="2016-10" db="EMBL/GenBank/DDBJ databases">
        <title>Comparative genomics uncovers the prolific and rare metabolic potential of the cyanobacterial genus Moorea.</title>
        <authorList>
            <person name="Leao T."/>
            <person name="Castelao G."/>
            <person name="Korobeynikov A."/>
            <person name="Monroe E.A."/>
            <person name="Podell S."/>
            <person name="Glukhov E."/>
            <person name="Allen E."/>
            <person name="Gerwick W.H."/>
            <person name="Gerwick L."/>
        </authorList>
    </citation>
    <scope>NUCLEOTIDE SEQUENCE [LARGE SCALE GENOMIC DNA]</scope>
    <source>
        <strain evidence="4">JHB</strain>
    </source>
</reference>
<dbReference type="EMBL" id="CP017708">
    <property type="protein sequence ID" value="AOY81028.1"/>
    <property type="molecule type" value="Genomic_DNA"/>
</dbReference>
<dbReference type="AlphaFoldDB" id="A0A1D9G062"/>
<gene>
    <name evidence="3" type="ORF">BJP36_15075</name>
</gene>
<proteinExistence type="predicted"/>
<evidence type="ECO:0000256" key="2">
    <source>
        <dbReference type="ARBA" id="ARBA00022525"/>
    </source>
</evidence>
<evidence type="ECO:0000313" key="4">
    <source>
        <dbReference type="Proteomes" id="UP000176944"/>
    </source>
</evidence>
<dbReference type="InterPro" id="IPR050557">
    <property type="entry name" value="RTX_toxin/Mannuronan_C5-epim"/>
</dbReference>
<accession>A0A1D9G062</accession>
<organism evidence="3 4">
    <name type="scientific">Moorena producens (strain JHB)</name>
    <dbReference type="NCBI Taxonomy" id="1454205"/>
    <lineage>
        <taxon>Bacteria</taxon>
        <taxon>Bacillati</taxon>
        <taxon>Cyanobacteriota</taxon>
        <taxon>Cyanophyceae</taxon>
        <taxon>Coleofasciculales</taxon>
        <taxon>Coleofasciculaceae</taxon>
        <taxon>Moorena</taxon>
    </lineage>
</organism>
<keyword evidence="2" id="KW-0964">Secreted</keyword>
<dbReference type="Proteomes" id="UP000176944">
    <property type="component" value="Chromosome"/>
</dbReference>
<dbReference type="GO" id="GO:0005576">
    <property type="term" value="C:extracellular region"/>
    <property type="evidence" value="ECO:0007669"/>
    <property type="project" value="UniProtKB-SubCell"/>
</dbReference>
<dbReference type="GO" id="GO:0005509">
    <property type="term" value="F:calcium ion binding"/>
    <property type="evidence" value="ECO:0007669"/>
    <property type="project" value="InterPro"/>
</dbReference>
<dbReference type="SUPFAM" id="SSF51120">
    <property type="entry name" value="beta-Roll"/>
    <property type="match status" value="2"/>
</dbReference>
<evidence type="ECO:0000256" key="1">
    <source>
        <dbReference type="ARBA" id="ARBA00004613"/>
    </source>
</evidence>
<dbReference type="InterPro" id="IPR001343">
    <property type="entry name" value="Hemolysn_Ca-bd"/>
</dbReference>
<comment type="subcellular location">
    <subcellularLocation>
        <location evidence="1">Secreted</location>
    </subcellularLocation>
</comment>
<dbReference type="Gene3D" id="2.150.10.10">
    <property type="entry name" value="Serralysin-like metalloprotease, C-terminal"/>
    <property type="match status" value="2"/>
</dbReference>
<dbReference type="PRINTS" id="PR00313">
    <property type="entry name" value="CABNDNGRPT"/>
</dbReference>
<sequence length="343" mass="37485">MHELTHVWQYEKQGLTYMTDALTAQNSKEGYNYNGYASGNNPSGYEDEAKELQRRKDLGLALNSFNLEQQAEIIEDYFLIRESNDKLDKIYLPIYAHFVQEVSTLSLDTLVTSRLNLDQLDSNHPNKIYGGAGNDYLSDGIENGEKKDNYLNGWTGNDTLLGYDGNDTLLGHDGNDKLYGGTGNDYLNGEAGDDFLGGLNDDDIIDGGTGNDTLLGYDGNDTLYGGTGNDYLNGEAGDDFINGYGYSSREYDTLTGGLGKDIFVLGNLYGTFYEGAGYATITDFNRTEGDKIQVFGNRDDYSVSVFGSGFGSGLGIYYQNGLVGYVENTASGDVSPDVDFIFA</sequence>
<evidence type="ECO:0000313" key="3">
    <source>
        <dbReference type="EMBL" id="AOY81028.1"/>
    </source>
</evidence>